<dbReference type="AlphaFoldDB" id="A0A0F9FUV3"/>
<comment type="caution">
    <text evidence="1">The sequence shown here is derived from an EMBL/GenBank/DDBJ whole genome shotgun (WGS) entry which is preliminary data.</text>
</comment>
<gene>
    <name evidence="1" type="ORF">LCGC14_1906820</name>
</gene>
<sequence length="65" mass="7233">MKAIAEDTPKWNRPFGESFFSKMKYSHPALAPIQIKTKAGFHFARGSALQPAPHGIDIRVRLAVV</sequence>
<evidence type="ECO:0000313" key="1">
    <source>
        <dbReference type="EMBL" id="KKL90224.1"/>
    </source>
</evidence>
<protein>
    <submittedName>
        <fullName evidence="1">Uncharacterized protein</fullName>
    </submittedName>
</protein>
<dbReference type="EMBL" id="LAZR01020067">
    <property type="protein sequence ID" value="KKL90224.1"/>
    <property type="molecule type" value="Genomic_DNA"/>
</dbReference>
<organism evidence="1">
    <name type="scientific">marine sediment metagenome</name>
    <dbReference type="NCBI Taxonomy" id="412755"/>
    <lineage>
        <taxon>unclassified sequences</taxon>
        <taxon>metagenomes</taxon>
        <taxon>ecological metagenomes</taxon>
    </lineage>
</organism>
<reference evidence="1" key="1">
    <citation type="journal article" date="2015" name="Nature">
        <title>Complex archaea that bridge the gap between prokaryotes and eukaryotes.</title>
        <authorList>
            <person name="Spang A."/>
            <person name="Saw J.H."/>
            <person name="Jorgensen S.L."/>
            <person name="Zaremba-Niedzwiedzka K."/>
            <person name="Martijn J."/>
            <person name="Lind A.E."/>
            <person name="van Eijk R."/>
            <person name="Schleper C."/>
            <person name="Guy L."/>
            <person name="Ettema T.J."/>
        </authorList>
    </citation>
    <scope>NUCLEOTIDE SEQUENCE</scope>
</reference>
<name>A0A0F9FUV3_9ZZZZ</name>
<accession>A0A0F9FUV3</accession>
<proteinExistence type="predicted"/>